<dbReference type="Proteomes" id="UP000887565">
    <property type="component" value="Unplaced"/>
</dbReference>
<name>A0A915IBM8_ROMCU</name>
<accession>A0A915IBM8</accession>
<protein>
    <submittedName>
        <fullName evidence="2">Uncharacterized protein</fullName>
    </submittedName>
</protein>
<sequence length="137" mass="15502">MWRQKIEAEGSVVLEFHRRVRVYTFITRLNVETFPGAFAIGRGQNRHFRCWKGKILSALSAESMNTILTTLIFGLNASKFSSKIGGVSQHLASRSDRAVKDPPNIPIRPPVGLERRFLNPKASKCLDMLLKCIKKHP</sequence>
<keyword evidence="1" id="KW-1185">Reference proteome</keyword>
<evidence type="ECO:0000313" key="2">
    <source>
        <dbReference type="WBParaSite" id="nRc.2.0.1.t11297-RA"/>
    </source>
</evidence>
<dbReference type="AlphaFoldDB" id="A0A915IBM8"/>
<organism evidence="1 2">
    <name type="scientific">Romanomermis culicivorax</name>
    <name type="common">Nematode worm</name>
    <dbReference type="NCBI Taxonomy" id="13658"/>
    <lineage>
        <taxon>Eukaryota</taxon>
        <taxon>Metazoa</taxon>
        <taxon>Ecdysozoa</taxon>
        <taxon>Nematoda</taxon>
        <taxon>Enoplea</taxon>
        <taxon>Dorylaimia</taxon>
        <taxon>Mermithida</taxon>
        <taxon>Mermithoidea</taxon>
        <taxon>Mermithidae</taxon>
        <taxon>Romanomermis</taxon>
    </lineage>
</organism>
<proteinExistence type="predicted"/>
<evidence type="ECO:0000313" key="1">
    <source>
        <dbReference type="Proteomes" id="UP000887565"/>
    </source>
</evidence>
<dbReference type="WBParaSite" id="nRc.2.0.1.t11297-RA">
    <property type="protein sequence ID" value="nRc.2.0.1.t11297-RA"/>
    <property type="gene ID" value="nRc.2.0.1.g11297"/>
</dbReference>
<reference evidence="2" key="1">
    <citation type="submission" date="2022-11" db="UniProtKB">
        <authorList>
            <consortium name="WormBaseParasite"/>
        </authorList>
    </citation>
    <scope>IDENTIFICATION</scope>
</reference>